<dbReference type="SUPFAM" id="SSF57938">
    <property type="entry name" value="DnaJ/Hsp40 cysteine-rich domain"/>
    <property type="match status" value="1"/>
</dbReference>
<evidence type="ECO:0008006" key="4">
    <source>
        <dbReference type="Google" id="ProtNLM"/>
    </source>
</evidence>
<name>A0A0B5EQX2_STRA4</name>
<evidence type="ECO:0000256" key="1">
    <source>
        <dbReference type="SAM" id="MobiDB-lite"/>
    </source>
</evidence>
<evidence type="ECO:0000313" key="3">
    <source>
        <dbReference type="Proteomes" id="UP000031523"/>
    </source>
</evidence>
<proteinExistence type="predicted"/>
<dbReference type="EMBL" id="CP010519">
    <property type="protein sequence ID" value="AJE83999.1"/>
    <property type="molecule type" value="Genomic_DNA"/>
</dbReference>
<accession>A0A0B5EQX2</accession>
<reference evidence="2 3" key="1">
    <citation type="submission" date="2015-01" db="EMBL/GenBank/DDBJ databases">
        <title>Enhanced salinomycin production by adjusting the supply of polyketide extender units in Streptomyce albus DSM 41398.</title>
        <authorList>
            <person name="Lu C."/>
        </authorList>
    </citation>
    <scope>NUCLEOTIDE SEQUENCE [LARGE SCALE GENOMIC DNA]</scope>
    <source>
        <strain evidence="3">ATCC 21838 / DSM 41398 / FERM P-419 / JCM 4703 / NBRC 107858</strain>
    </source>
</reference>
<dbReference type="AlphaFoldDB" id="A0A0B5EQX2"/>
<organism evidence="2 3">
    <name type="scientific">Streptomyces albus (strain ATCC 21838 / DSM 41398 / FERM P-419 / JCM 4703 / NBRC 107858)</name>
    <dbReference type="NCBI Taxonomy" id="1081613"/>
    <lineage>
        <taxon>Bacteria</taxon>
        <taxon>Bacillati</taxon>
        <taxon>Actinomycetota</taxon>
        <taxon>Actinomycetes</taxon>
        <taxon>Kitasatosporales</taxon>
        <taxon>Streptomycetaceae</taxon>
        <taxon>Streptomyces</taxon>
    </lineage>
</organism>
<sequence>MAARTGKKPPAPAKCPACNGTGQTTETVRVGARKKQETGHKQTVMCLDCLGTGAKP</sequence>
<gene>
    <name evidence="2" type="ORF">SLNWT_3623</name>
</gene>
<feature type="region of interest" description="Disordered" evidence="1">
    <location>
        <begin position="1"/>
        <end position="22"/>
    </location>
</feature>
<dbReference type="Proteomes" id="UP000031523">
    <property type="component" value="Chromosome"/>
</dbReference>
<dbReference type="InterPro" id="IPR036410">
    <property type="entry name" value="HSP_DnaJ_Cys-rich_dom_sf"/>
</dbReference>
<evidence type="ECO:0000313" key="2">
    <source>
        <dbReference type="EMBL" id="AJE83999.1"/>
    </source>
</evidence>
<keyword evidence="3" id="KW-1185">Reference proteome</keyword>
<protein>
    <recommendedName>
        <fullName evidence="4">Molecular chaperone DnaJ</fullName>
    </recommendedName>
</protein>
<dbReference type="KEGG" id="sals:SLNWT_3623"/>